<dbReference type="GO" id="GO:0070628">
    <property type="term" value="F:proteasome binding"/>
    <property type="evidence" value="ECO:0007669"/>
    <property type="project" value="InterPro"/>
</dbReference>
<dbReference type="GO" id="GO:0000502">
    <property type="term" value="C:proteasome complex"/>
    <property type="evidence" value="ECO:0007669"/>
    <property type="project" value="UniProtKB-KW"/>
</dbReference>
<evidence type="ECO:0000256" key="2">
    <source>
        <dbReference type="ARBA" id="ARBA00022942"/>
    </source>
</evidence>
<keyword evidence="6" id="KW-1185">Reference proteome</keyword>
<comment type="caution">
    <text evidence="5">The sequence shown here is derived from an EMBL/GenBank/DDBJ whole genome shotgun (WGS) entry which is preliminary data.</text>
</comment>
<feature type="compositionally biased region" description="Basic and acidic residues" evidence="3">
    <location>
        <begin position="196"/>
        <end position="210"/>
    </location>
</feature>
<evidence type="ECO:0000256" key="3">
    <source>
        <dbReference type="SAM" id="MobiDB-lite"/>
    </source>
</evidence>
<dbReference type="Proteomes" id="UP000724874">
    <property type="component" value="Unassembled WGS sequence"/>
</dbReference>
<evidence type="ECO:0000259" key="4">
    <source>
        <dbReference type="Pfam" id="PF11566"/>
    </source>
</evidence>
<dbReference type="OrthoDB" id="68090at2759"/>
<dbReference type="InterPro" id="IPR045128">
    <property type="entry name" value="PI31-like"/>
</dbReference>
<dbReference type="AlphaFoldDB" id="A0A9P5P1W1"/>
<dbReference type="Pfam" id="PF11566">
    <property type="entry name" value="PI31_Prot_N"/>
    <property type="match status" value="1"/>
</dbReference>
<gene>
    <name evidence="5" type="ORF">CPB84DRAFT_1758255</name>
</gene>
<evidence type="ECO:0000313" key="6">
    <source>
        <dbReference type="Proteomes" id="UP000724874"/>
    </source>
</evidence>
<dbReference type="InterPro" id="IPR021625">
    <property type="entry name" value="PI31_Prot_N"/>
</dbReference>
<keyword evidence="2 5" id="KW-0647">Proteasome</keyword>
<dbReference type="PANTHER" id="PTHR13266:SF1">
    <property type="entry name" value="PROTEASOME INHIBITOR PI31 SUBUNIT"/>
    <property type="match status" value="1"/>
</dbReference>
<dbReference type="GO" id="GO:0043161">
    <property type="term" value="P:proteasome-mediated ubiquitin-dependent protein catabolic process"/>
    <property type="evidence" value="ECO:0007669"/>
    <property type="project" value="InterPro"/>
</dbReference>
<evidence type="ECO:0000256" key="1">
    <source>
        <dbReference type="ARBA" id="ARBA00006405"/>
    </source>
</evidence>
<name>A0A9P5P1W1_GYMJU</name>
<proteinExistence type="inferred from homology"/>
<reference evidence="5" key="1">
    <citation type="submission" date="2020-11" db="EMBL/GenBank/DDBJ databases">
        <authorList>
            <consortium name="DOE Joint Genome Institute"/>
            <person name="Ahrendt S."/>
            <person name="Riley R."/>
            <person name="Andreopoulos W."/>
            <person name="LaButti K."/>
            <person name="Pangilinan J."/>
            <person name="Ruiz-duenas F.J."/>
            <person name="Barrasa J.M."/>
            <person name="Sanchez-Garcia M."/>
            <person name="Camarero S."/>
            <person name="Miyauchi S."/>
            <person name="Serrano A."/>
            <person name="Linde D."/>
            <person name="Babiker R."/>
            <person name="Drula E."/>
            <person name="Ayuso-Fernandez I."/>
            <person name="Pacheco R."/>
            <person name="Padilla G."/>
            <person name="Ferreira P."/>
            <person name="Barriuso J."/>
            <person name="Kellner H."/>
            <person name="Castanera R."/>
            <person name="Alfaro M."/>
            <person name="Ramirez L."/>
            <person name="Pisabarro A.G."/>
            <person name="Kuo A."/>
            <person name="Tritt A."/>
            <person name="Lipzen A."/>
            <person name="He G."/>
            <person name="Yan M."/>
            <person name="Ng V."/>
            <person name="Cullen D."/>
            <person name="Martin F."/>
            <person name="Rosso M.-N."/>
            <person name="Henrissat B."/>
            <person name="Hibbett D."/>
            <person name="Martinez A.T."/>
            <person name="Grigoriev I.V."/>
        </authorList>
    </citation>
    <scope>NUCLEOTIDE SEQUENCE</scope>
    <source>
        <strain evidence="5">AH 44721</strain>
    </source>
</reference>
<evidence type="ECO:0000313" key="5">
    <source>
        <dbReference type="EMBL" id="KAF8914052.1"/>
    </source>
</evidence>
<dbReference type="GO" id="GO:0004866">
    <property type="term" value="F:endopeptidase inhibitor activity"/>
    <property type="evidence" value="ECO:0007669"/>
    <property type="project" value="InterPro"/>
</dbReference>
<dbReference type="Gene3D" id="3.40.1000.30">
    <property type="match status" value="1"/>
</dbReference>
<feature type="non-terminal residue" evidence="5">
    <location>
        <position position="1"/>
    </location>
</feature>
<sequence length="335" mass="36185">MTTDILDPSAVLAVLPALLPPSSKSLLSPQDALAALVHAALTLLAFRLIAVDESSASPAPSANILPDGWNKSGPGHYTFKYRHDQSSLEFLIKLSKLGTRTVINAIALQSDKVATLDVSTDDFTSSSFFPHNLDVSSTQPIVHGFISSNRVSDLLSQFKLKVIQKLVPGLQKEGYTEEVETGPASSSSNAQPFEPRVPRPRPDNPPEAPDRYPYAPQSGFPRNPLEIGRSDLDPFPRNPFSPPSLFPPDSGNGMFVGPEHPIFGIGRGINPPGRGPWGETDTFLLWVHLLEPDLIQLVPSFLIPTETGSHLGRGGGQKILIMMNSCRLGWAICST</sequence>
<dbReference type="EMBL" id="JADNYJ010000001">
    <property type="protein sequence ID" value="KAF8914052.1"/>
    <property type="molecule type" value="Genomic_DNA"/>
</dbReference>
<comment type="similarity">
    <text evidence="1">Belongs to the proteasome inhibitor PI31 family.</text>
</comment>
<accession>A0A9P5P1W1</accession>
<organism evidence="5 6">
    <name type="scientific">Gymnopilus junonius</name>
    <name type="common">Spectacular rustgill mushroom</name>
    <name type="synonym">Gymnopilus spectabilis subsp. junonius</name>
    <dbReference type="NCBI Taxonomy" id="109634"/>
    <lineage>
        <taxon>Eukaryota</taxon>
        <taxon>Fungi</taxon>
        <taxon>Dikarya</taxon>
        <taxon>Basidiomycota</taxon>
        <taxon>Agaricomycotina</taxon>
        <taxon>Agaricomycetes</taxon>
        <taxon>Agaricomycetidae</taxon>
        <taxon>Agaricales</taxon>
        <taxon>Agaricineae</taxon>
        <taxon>Hymenogastraceae</taxon>
        <taxon>Gymnopilus</taxon>
    </lineage>
</organism>
<feature type="region of interest" description="Disordered" evidence="3">
    <location>
        <begin position="174"/>
        <end position="244"/>
    </location>
</feature>
<protein>
    <submittedName>
        <fullName evidence="5">PI31 proteasome regulator N-terminal-domain-containing protein</fullName>
    </submittedName>
</protein>
<dbReference type="PANTHER" id="PTHR13266">
    <property type="entry name" value="PROTEASOME INHIBITOR"/>
    <property type="match status" value="1"/>
</dbReference>
<feature type="domain" description="PI31 proteasome regulator N-terminal" evidence="4">
    <location>
        <begin position="23"/>
        <end position="173"/>
    </location>
</feature>